<reference evidence="10 11" key="1">
    <citation type="submission" date="2014-12" db="EMBL/GenBank/DDBJ databases">
        <title>Draft genome sequence of Paenibacillus kamchatkensis strain B-2647.</title>
        <authorList>
            <person name="Karlyshev A.V."/>
            <person name="Kudryashova E.B."/>
        </authorList>
    </citation>
    <scope>NUCLEOTIDE SEQUENCE [LARGE SCALE GENOMIC DNA]</scope>
    <source>
        <strain evidence="10 11">VKM B-2647</strain>
    </source>
</reference>
<feature type="domain" description="Spore germination GerAC-like C-terminal" evidence="8">
    <location>
        <begin position="227"/>
        <end position="392"/>
    </location>
</feature>
<dbReference type="PANTHER" id="PTHR35789">
    <property type="entry name" value="SPORE GERMINATION PROTEIN B3"/>
    <property type="match status" value="1"/>
</dbReference>
<comment type="similarity">
    <text evidence="2">Belongs to the GerABKC lipoprotein family.</text>
</comment>
<organism evidence="10 11">
    <name type="scientific">Gordoniibacillus kamchatkensis</name>
    <dbReference type="NCBI Taxonomy" id="1590651"/>
    <lineage>
        <taxon>Bacteria</taxon>
        <taxon>Bacillati</taxon>
        <taxon>Bacillota</taxon>
        <taxon>Bacilli</taxon>
        <taxon>Bacillales</taxon>
        <taxon>Paenibacillaceae</taxon>
        <taxon>Gordoniibacillus</taxon>
    </lineage>
</organism>
<dbReference type="InterPro" id="IPR046953">
    <property type="entry name" value="Spore_GerAC-like_C"/>
</dbReference>
<dbReference type="Pfam" id="PF05504">
    <property type="entry name" value="Spore_GerAC"/>
    <property type="match status" value="1"/>
</dbReference>
<evidence type="ECO:0000259" key="8">
    <source>
        <dbReference type="Pfam" id="PF05504"/>
    </source>
</evidence>
<dbReference type="Gene3D" id="6.20.190.10">
    <property type="entry name" value="Nutrient germinant receptor protein C, domain 1"/>
    <property type="match status" value="1"/>
</dbReference>
<evidence type="ECO:0000313" key="11">
    <source>
        <dbReference type="Proteomes" id="UP000031967"/>
    </source>
</evidence>
<evidence type="ECO:0000256" key="2">
    <source>
        <dbReference type="ARBA" id="ARBA00007886"/>
    </source>
</evidence>
<feature type="domain" description="Spore germination protein N-terminal" evidence="9">
    <location>
        <begin position="22"/>
        <end position="200"/>
    </location>
</feature>
<evidence type="ECO:0000256" key="1">
    <source>
        <dbReference type="ARBA" id="ARBA00004635"/>
    </source>
</evidence>
<proteinExistence type="inferred from homology"/>
<comment type="subcellular location">
    <subcellularLocation>
        <location evidence="1">Membrane</location>
        <topology evidence="1">Lipid-anchor</topology>
    </subcellularLocation>
</comment>
<dbReference type="Gene3D" id="3.30.300.210">
    <property type="entry name" value="Nutrient germinant receptor protein C, domain 3"/>
    <property type="match status" value="1"/>
</dbReference>
<gene>
    <name evidence="10" type="ORF">SD70_10185</name>
</gene>
<dbReference type="PANTHER" id="PTHR35789:SF1">
    <property type="entry name" value="SPORE GERMINATION PROTEIN B3"/>
    <property type="match status" value="1"/>
</dbReference>
<dbReference type="RefSeq" id="WP_041047454.1">
    <property type="nucleotide sequence ID" value="NZ_JXAK01000014.1"/>
</dbReference>
<sequence>MKRAGQMLFALFGLFVLGGCWNRVELNELSVIMGTAIDVEDNQWLTTFQVIIPQAIASQTVGGGGVSQSPISVFSTKGDSLAQAIQKISLESSRTPFFAHNRILIISEKAAREKGVSQIVDFYLRDGESRETVDVVLSKGPAKSILEVLNPQEKIPANAIDRIFYETETQLSFARRIKLSEFAAMLVTPALSAVAPEIRISGEREHRQSIDELAQTRQKAVLKIGDIGVFRKDKLAAWLSRDESIGIAWLSDRIENSVISFPCSDEEPESRRSTFLVDRSRTKITPVITSDTIKIKAAIDAHGTLDETGCNVNLSKPESIKLMEGQIKKQIERDIALSWKRAQALKTDIFGFGDKVHIHYPRKWKQLEQQWFDKLPDIELVSDLRVSIRRTGMINDSFSSKVKE</sequence>
<keyword evidence="3" id="KW-0309">Germination</keyword>
<dbReference type="InterPro" id="IPR057336">
    <property type="entry name" value="GerAC_N"/>
</dbReference>
<evidence type="ECO:0008006" key="12">
    <source>
        <dbReference type="Google" id="ProtNLM"/>
    </source>
</evidence>
<keyword evidence="5" id="KW-0472">Membrane</keyword>
<dbReference type="InterPro" id="IPR008844">
    <property type="entry name" value="Spore_GerAC-like"/>
</dbReference>
<dbReference type="Pfam" id="PF25198">
    <property type="entry name" value="Spore_GerAC_N"/>
    <property type="match status" value="1"/>
</dbReference>
<evidence type="ECO:0000256" key="4">
    <source>
        <dbReference type="ARBA" id="ARBA00022729"/>
    </source>
</evidence>
<evidence type="ECO:0000256" key="5">
    <source>
        <dbReference type="ARBA" id="ARBA00023136"/>
    </source>
</evidence>
<evidence type="ECO:0000256" key="7">
    <source>
        <dbReference type="ARBA" id="ARBA00023288"/>
    </source>
</evidence>
<evidence type="ECO:0000256" key="6">
    <source>
        <dbReference type="ARBA" id="ARBA00023139"/>
    </source>
</evidence>
<name>A0ABR5AIU1_9BACL</name>
<evidence type="ECO:0000313" key="10">
    <source>
        <dbReference type="EMBL" id="KIL40980.1"/>
    </source>
</evidence>
<dbReference type="NCBIfam" id="TIGR02887">
    <property type="entry name" value="spore_ger_x_C"/>
    <property type="match status" value="1"/>
</dbReference>
<keyword evidence="4" id="KW-0732">Signal</keyword>
<dbReference type="Proteomes" id="UP000031967">
    <property type="component" value="Unassembled WGS sequence"/>
</dbReference>
<evidence type="ECO:0000256" key="3">
    <source>
        <dbReference type="ARBA" id="ARBA00022544"/>
    </source>
</evidence>
<keyword evidence="6" id="KW-0564">Palmitate</keyword>
<keyword evidence="7" id="KW-0449">Lipoprotein</keyword>
<accession>A0ABR5AIU1</accession>
<keyword evidence="11" id="KW-1185">Reference proteome</keyword>
<dbReference type="EMBL" id="JXAK01000014">
    <property type="protein sequence ID" value="KIL40980.1"/>
    <property type="molecule type" value="Genomic_DNA"/>
</dbReference>
<evidence type="ECO:0000259" key="9">
    <source>
        <dbReference type="Pfam" id="PF25198"/>
    </source>
</evidence>
<dbReference type="InterPro" id="IPR038501">
    <property type="entry name" value="Spore_GerAC_C_sf"/>
</dbReference>
<dbReference type="PROSITE" id="PS51257">
    <property type="entry name" value="PROKAR_LIPOPROTEIN"/>
    <property type="match status" value="1"/>
</dbReference>
<protein>
    <recommendedName>
        <fullName evidence="12">Ger(X)C family spore germination protein</fullName>
    </recommendedName>
</protein>
<comment type="caution">
    <text evidence="10">The sequence shown here is derived from an EMBL/GenBank/DDBJ whole genome shotgun (WGS) entry which is preliminary data.</text>
</comment>